<feature type="compositionally biased region" description="Basic and acidic residues" evidence="1">
    <location>
        <begin position="15"/>
        <end position="36"/>
    </location>
</feature>
<evidence type="ECO:0000256" key="1">
    <source>
        <dbReference type="SAM" id="MobiDB-lite"/>
    </source>
</evidence>
<protein>
    <submittedName>
        <fullName evidence="2">Uncharacterized protein</fullName>
    </submittedName>
</protein>
<accession>A0A974HLX3</accession>
<dbReference type="AlphaFoldDB" id="A0A974HLX3"/>
<feature type="compositionally biased region" description="Basic and acidic residues" evidence="1">
    <location>
        <begin position="649"/>
        <end position="672"/>
    </location>
</feature>
<feature type="compositionally biased region" description="Polar residues" evidence="1">
    <location>
        <begin position="635"/>
        <end position="648"/>
    </location>
</feature>
<name>A0A974HLX3_XENLA</name>
<feature type="compositionally biased region" description="Basic and acidic residues" evidence="1">
    <location>
        <begin position="684"/>
        <end position="700"/>
    </location>
</feature>
<feature type="compositionally biased region" description="Basic and acidic residues" evidence="1">
    <location>
        <begin position="576"/>
        <end position="615"/>
    </location>
</feature>
<gene>
    <name evidence="2" type="ORF">XELAEV_18024988mg</name>
</gene>
<dbReference type="Proteomes" id="UP000694892">
    <property type="component" value="Chromosome 4S"/>
</dbReference>
<evidence type="ECO:0000313" key="3">
    <source>
        <dbReference type="Proteomes" id="UP000694892"/>
    </source>
</evidence>
<feature type="region of interest" description="Disordered" evidence="1">
    <location>
        <begin position="546"/>
        <end position="700"/>
    </location>
</feature>
<proteinExistence type="predicted"/>
<feature type="compositionally biased region" description="Basic and acidic residues" evidence="1">
    <location>
        <begin position="623"/>
        <end position="634"/>
    </location>
</feature>
<reference evidence="3" key="1">
    <citation type="journal article" date="2016" name="Nature">
        <title>Genome evolution in the allotetraploid frog Xenopus laevis.</title>
        <authorList>
            <person name="Session A.M."/>
            <person name="Uno Y."/>
            <person name="Kwon T."/>
            <person name="Chapman J.A."/>
            <person name="Toyoda A."/>
            <person name="Takahashi S."/>
            <person name="Fukui A."/>
            <person name="Hikosaka A."/>
            <person name="Suzuki A."/>
            <person name="Kondo M."/>
            <person name="van Heeringen S.J."/>
            <person name="Quigley I."/>
            <person name="Heinz S."/>
            <person name="Ogino H."/>
            <person name="Ochi H."/>
            <person name="Hellsten U."/>
            <person name="Lyons J.B."/>
            <person name="Simakov O."/>
            <person name="Putnam N."/>
            <person name="Stites J."/>
            <person name="Kuroki Y."/>
            <person name="Tanaka T."/>
            <person name="Michiue T."/>
            <person name="Watanabe M."/>
            <person name="Bogdanovic O."/>
            <person name="Lister R."/>
            <person name="Georgiou G."/>
            <person name="Paranjpe S.S."/>
            <person name="van Kruijsbergen I."/>
            <person name="Shu S."/>
            <person name="Carlson J."/>
            <person name="Kinoshita T."/>
            <person name="Ohta Y."/>
            <person name="Mawaribuchi S."/>
            <person name="Jenkins J."/>
            <person name="Grimwood J."/>
            <person name="Schmutz J."/>
            <person name="Mitros T."/>
            <person name="Mozaffari S.V."/>
            <person name="Suzuki Y."/>
            <person name="Haramoto Y."/>
            <person name="Yamamoto T.S."/>
            <person name="Takagi C."/>
            <person name="Heald R."/>
            <person name="Miller K."/>
            <person name="Haudenschild C."/>
            <person name="Kitzman J."/>
            <person name="Nakayama T."/>
            <person name="Izutsu Y."/>
            <person name="Robert J."/>
            <person name="Fortriede J."/>
            <person name="Burns K."/>
            <person name="Lotay V."/>
            <person name="Karimi K."/>
            <person name="Yasuoka Y."/>
            <person name="Dichmann D.S."/>
            <person name="Flajnik M.F."/>
            <person name="Houston D.W."/>
            <person name="Shendure J."/>
            <person name="DuPasquier L."/>
            <person name="Vize P.D."/>
            <person name="Zorn A.M."/>
            <person name="Ito M."/>
            <person name="Marcotte E.M."/>
            <person name="Wallingford J.B."/>
            <person name="Ito Y."/>
            <person name="Asashima M."/>
            <person name="Ueno N."/>
            <person name="Matsuda Y."/>
            <person name="Veenstra G.J."/>
            <person name="Fujiyama A."/>
            <person name="Harland R.M."/>
            <person name="Taira M."/>
            <person name="Rokhsar D.S."/>
        </authorList>
    </citation>
    <scope>NUCLEOTIDE SEQUENCE [LARGE SCALE GENOMIC DNA]</scope>
    <source>
        <strain evidence="3">J</strain>
    </source>
</reference>
<sequence>MFSWIEKVIPQPPDTPRKTSAEAQEGCHAKSDEGLEKVVPQPSLAPKSGISGGTEGGAVIVEPVKVSPPTPVHTPAPAPVPESQPIIIEVQPVISSEPEVSSTDKGSGAGVMGWLMQGLGKVVPQPEHVAPPATKVEDSQTITLCPVEEICILPPSPDDNLLVEDLEDVDSHADETGQCTAPALMDTEEEGRAPTNAQEEMCRRPECGENDLETANIHCNDAKMELSIMSENNELEPIYDESTVQLLEDGTNLNARLQTTEENLHINEIAIQSGQNEIQLRGTNQEHIEKDIKTGSSRECEQIKDAKSEKNGHLGIGQCLNDNSDQCVEGWQNQDKEDEMKGDEIGSNNSRVFNTDNYIVQCKDNFNGKVADNSLSLEEQTHQIVTEGQSLGLKMQEHKKTEYLNKPQPEVETESEMALHFHSTEDMTFQSYGCEHNQQAIWEEQNEQETIKKQSLCELQSEKEIKETEAPYEIEKIPTVRENLNKTSEETDPMEKIKGKIMEDTTSVVNIEYKHTGFDEKEVIEKIDMDIQPTEKGLNTCNVEERQLSFDEDQQIQTEERETQTDERFSPPVQKLKSEHNEVMSQHEELVYHNNDKDFQHEENESWDESLEKTYEVSQDDVIESKHEASELLHTEQQPQESEIQNDNESQHEGEDQDLEKKVQNEKIKSEFDEIGSQSHKKKVENQEEKNNEEIKHNEVFLEPGEHSITELLYQKDMQSEERTIQPTVEIQIRDSKKRDSLEQQKNLIDEEMNGRLRKDKNMIVETD</sequence>
<organism evidence="2 3">
    <name type="scientific">Xenopus laevis</name>
    <name type="common">African clawed frog</name>
    <dbReference type="NCBI Taxonomy" id="8355"/>
    <lineage>
        <taxon>Eukaryota</taxon>
        <taxon>Metazoa</taxon>
        <taxon>Chordata</taxon>
        <taxon>Craniata</taxon>
        <taxon>Vertebrata</taxon>
        <taxon>Euteleostomi</taxon>
        <taxon>Amphibia</taxon>
        <taxon>Batrachia</taxon>
        <taxon>Anura</taxon>
        <taxon>Pipoidea</taxon>
        <taxon>Pipidae</taxon>
        <taxon>Xenopodinae</taxon>
        <taxon>Xenopus</taxon>
        <taxon>Xenopus</taxon>
    </lineage>
</organism>
<feature type="region of interest" description="Disordered" evidence="1">
    <location>
        <begin position="1"/>
        <end position="56"/>
    </location>
</feature>
<feature type="compositionally biased region" description="Basic and acidic residues" evidence="1">
    <location>
        <begin position="558"/>
        <end position="569"/>
    </location>
</feature>
<dbReference type="EMBL" id="CM004473">
    <property type="protein sequence ID" value="OCT82458.1"/>
    <property type="molecule type" value="Genomic_DNA"/>
</dbReference>
<evidence type="ECO:0000313" key="2">
    <source>
        <dbReference type="EMBL" id="OCT82458.1"/>
    </source>
</evidence>